<evidence type="ECO:0000256" key="4">
    <source>
        <dbReference type="ARBA" id="ARBA00012572"/>
    </source>
</evidence>
<dbReference type="SUPFAM" id="SSF51366">
    <property type="entry name" value="Ribulose-phoshate binding barrel"/>
    <property type="match status" value="1"/>
</dbReference>
<comment type="pathway">
    <text evidence="2 10">Amino-acid biosynthesis; L-tryptophan biosynthesis; L-tryptophan from chorismate: step 3/5.</text>
</comment>
<proteinExistence type="inferred from homology"/>
<dbReference type="GO" id="GO:0000162">
    <property type="term" value="P:L-tryptophan biosynthetic process"/>
    <property type="evidence" value="ECO:0007669"/>
    <property type="project" value="UniProtKB-UniRule"/>
</dbReference>
<keyword evidence="13" id="KW-1185">Reference proteome</keyword>
<keyword evidence="8 10" id="KW-0057">Aromatic amino acid biosynthesis</keyword>
<comment type="caution">
    <text evidence="12">The sequence shown here is derived from an EMBL/GenBank/DDBJ whole genome shotgun (WGS) entry which is preliminary data.</text>
</comment>
<organism evidence="12 13">
    <name type="scientific">Oceanobacillus polygoni</name>
    <dbReference type="NCBI Taxonomy" id="1235259"/>
    <lineage>
        <taxon>Bacteria</taxon>
        <taxon>Bacillati</taxon>
        <taxon>Bacillota</taxon>
        <taxon>Bacilli</taxon>
        <taxon>Bacillales</taxon>
        <taxon>Bacillaceae</taxon>
        <taxon>Oceanobacillus</taxon>
    </lineage>
</organism>
<dbReference type="PANTHER" id="PTHR42894:SF1">
    <property type="entry name" value="N-(5'-PHOSPHORIBOSYL)ANTHRANILATE ISOMERASE"/>
    <property type="match status" value="1"/>
</dbReference>
<evidence type="ECO:0000256" key="7">
    <source>
        <dbReference type="ARBA" id="ARBA00022822"/>
    </source>
</evidence>
<dbReference type="InterPro" id="IPR011060">
    <property type="entry name" value="RibuloseP-bd_barrel"/>
</dbReference>
<evidence type="ECO:0000256" key="8">
    <source>
        <dbReference type="ARBA" id="ARBA00023141"/>
    </source>
</evidence>
<accession>A0A9X0Z050</accession>
<comment type="catalytic activity">
    <reaction evidence="1 10">
        <text>N-(5-phospho-beta-D-ribosyl)anthranilate = 1-(2-carboxyphenylamino)-1-deoxy-D-ribulose 5-phosphate</text>
        <dbReference type="Rhea" id="RHEA:21540"/>
        <dbReference type="ChEBI" id="CHEBI:18277"/>
        <dbReference type="ChEBI" id="CHEBI:58613"/>
        <dbReference type="EC" id="5.3.1.24"/>
    </reaction>
</comment>
<dbReference type="NCBIfam" id="NF002300">
    <property type="entry name" value="PRK01222.1-7"/>
    <property type="match status" value="1"/>
</dbReference>
<evidence type="ECO:0000256" key="2">
    <source>
        <dbReference type="ARBA" id="ARBA00004664"/>
    </source>
</evidence>
<evidence type="ECO:0000256" key="10">
    <source>
        <dbReference type="HAMAP-Rule" id="MF_00135"/>
    </source>
</evidence>
<dbReference type="InterPro" id="IPR044643">
    <property type="entry name" value="TrpF_fam"/>
</dbReference>
<dbReference type="EMBL" id="JAGGMB010000015">
    <property type="protein sequence ID" value="MBP2079306.1"/>
    <property type="molecule type" value="Genomic_DNA"/>
</dbReference>
<protein>
    <recommendedName>
        <fullName evidence="5 10">N-(5'-phosphoribosyl)anthranilate isomerase</fullName>
        <shortName evidence="10">PRAI</shortName>
        <ecNumber evidence="4 10">5.3.1.24</ecNumber>
    </recommendedName>
</protein>
<keyword evidence="9 10" id="KW-0413">Isomerase</keyword>
<dbReference type="InterPro" id="IPR001240">
    <property type="entry name" value="PRAI_dom"/>
</dbReference>
<dbReference type="InterPro" id="IPR013785">
    <property type="entry name" value="Aldolase_TIM"/>
</dbReference>
<gene>
    <name evidence="10" type="primary">trpF</name>
    <name evidence="12" type="ORF">J2Z64_003604</name>
</gene>
<dbReference type="AlphaFoldDB" id="A0A9X0Z050"/>
<dbReference type="HAMAP" id="MF_00135">
    <property type="entry name" value="PRAI"/>
    <property type="match status" value="1"/>
</dbReference>
<evidence type="ECO:0000256" key="1">
    <source>
        <dbReference type="ARBA" id="ARBA00001164"/>
    </source>
</evidence>
<dbReference type="FunFam" id="3.20.20.70:FF:000075">
    <property type="entry name" value="Tryptophan biosynthesis protein TRP1"/>
    <property type="match status" value="1"/>
</dbReference>
<dbReference type="Gene3D" id="3.20.20.70">
    <property type="entry name" value="Aldolase class I"/>
    <property type="match status" value="1"/>
</dbReference>
<evidence type="ECO:0000259" key="11">
    <source>
        <dbReference type="Pfam" id="PF00697"/>
    </source>
</evidence>
<evidence type="ECO:0000256" key="5">
    <source>
        <dbReference type="ARBA" id="ARBA00022272"/>
    </source>
</evidence>
<dbReference type="PANTHER" id="PTHR42894">
    <property type="entry name" value="N-(5'-PHOSPHORIBOSYL)ANTHRANILATE ISOMERASE"/>
    <property type="match status" value="1"/>
</dbReference>
<dbReference type="Pfam" id="PF00697">
    <property type="entry name" value="PRAI"/>
    <property type="match status" value="1"/>
</dbReference>
<dbReference type="CDD" id="cd00405">
    <property type="entry name" value="PRAI"/>
    <property type="match status" value="1"/>
</dbReference>
<evidence type="ECO:0000313" key="13">
    <source>
        <dbReference type="Proteomes" id="UP001138793"/>
    </source>
</evidence>
<comment type="similarity">
    <text evidence="3 10">Belongs to the TrpF family.</text>
</comment>
<keyword evidence="6 10" id="KW-0028">Amino-acid biosynthesis</keyword>
<dbReference type="GO" id="GO:0004640">
    <property type="term" value="F:phosphoribosylanthranilate isomerase activity"/>
    <property type="evidence" value="ECO:0007669"/>
    <property type="project" value="UniProtKB-UniRule"/>
</dbReference>
<sequence>MLVKICGITTKDAADVAVKAGADYIGFVFAESSRQISPKEAAIIASSLPAFVKKVGVFVNETVETMKETAQTVGLDTIQLHGDEPPEVAKQLPYEIIKAFPVNKDTLPAIRSYPCDFYLLDSLVDSRRGGSGIAFDWSLADQLSINRAKVMLAGGLTPENVKRAINTVRPAAVDVSSGVETNKEKDLDKIEQFIRNAKLKAGVER</sequence>
<feature type="domain" description="N-(5'phosphoribosyl) anthranilate isomerase (PRAI)" evidence="11">
    <location>
        <begin position="3"/>
        <end position="195"/>
    </location>
</feature>
<dbReference type="Proteomes" id="UP001138793">
    <property type="component" value="Unassembled WGS sequence"/>
</dbReference>
<dbReference type="OrthoDB" id="9786954at2"/>
<evidence type="ECO:0000256" key="9">
    <source>
        <dbReference type="ARBA" id="ARBA00023235"/>
    </source>
</evidence>
<reference evidence="12" key="1">
    <citation type="submission" date="2021-03" db="EMBL/GenBank/DDBJ databases">
        <title>Genomic Encyclopedia of Type Strains, Phase IV (KMG-IV): sequencing the most valuable type-strain genomes for metagenomic binning, comparative biology and taxonomic classification.</title>
        <authorList>
            <person name="Goeker M."/>
        </authorList>
    </citation>
    <scope>NUCLEOTIDE SEQUENCE</scope>
    <source>
        <strain evidence="12">DSM 107338</strain>
    </source>
</reference>
<dbReference type="RefSeq" id="WP_149473232.1">
    <property type="nucleotide sequence ID" value="NZ_JAGGMB010000015.1"/>
</dbReference>
<name>A0A9X0Z050_9BACI</name>
<evidence type="ECO:0000256" key="3">
    <source>
        <dbReference type="ARBA" id="ARBA00007571"/>
    </source>
</evidence>
<evidence type="ECO:0000313" key="12">
    <source>
        <dbReference type="EMBL" id="MBP2079306.1"/>
    </source>
</evidence>
<keyword evidence="7 10" id="KW-0822">Tryptophan biosynthesis</keyword>
<dbReference type="EC" id="5.3.1.24" evidence="4 10"/>
<evidence type="ECO:0000256" key="6">
    <source>
        <dbReference type="ARBA" id="ARBA00022605"/>
    </source>
</evidence>